<dbReference type="GO" id="GO:0006235">
    <property type="term" value="P:dTTP biosynthetic process"/>
    <property type="evidence" value="ECO:0007669"/>
    <property type="project" value="UniProtKB-UniRule"/>
</dbReference>
<dbReference type="SUPFAM" id="SSF52540">
    <property type="entry name" value="P-loop containing nucleoside triphosphate hydrolases"/>
    <property type="match status" value="1"/>
</dbReference>
<keyword evidence="7 12" id="KW-0418">Kinase</keyword>
<comment type="function">
    <text evidence="11 12">Phosphorylation of dTMP to form dTDP in both de novo and salvage pathways of dTTP synthesis.</text>
</comment>
<evidence type="ECO:0000313" key="14">
    <source>
        <dbReference type="EMBL" id="AKC85714.1"/>
    </source>
</evidence>
<evidence type="ECO:0000259" key="13">
    <source>
        <dbReference type="Pfam" id="PF02223"/>
    </source>
</evidence>
<evidence type="ECO:0000256" key="12">
    <source>
        <dbReference type="HAMAP-Rule" id="MF_00165"/>
    </source>
</evidence>
<comment type="similarity">
    <text evidence="1 12">Belongs to the thymidylate kinase family.</text>
</comment>
<evidence type="ECO:0000256" key="6">
    <source>
        <dbReference type="ARBA" id="ARBA00022741"/>
    </source>
</evidence>
<dbReference type="EC" id="2.7.4.9" evidence="2 12"/>
<sequence>MSAAILTHPRFISLEGGEGAGKSTAIASLRDALQRRGHEVVLTREPGGTPLAERIRELMLGHRDALRGDGEDEPLAAEAELLLVFAARAQHVRQVIRPALQRGAFVVSDRFTDSSYAYQGDGRGLDPAWIAELERRAVGLRPGLTLLLDLDVREGRARTSGRDLWPDRIESEQDDFFERVRAGFRRRAAAEPERFRVIDASRPPREVGEAVAATVHAWLDSQS</sequence>
<dbReference type="Pfam" id="PF02223">
    <property type="entry name" value="Thymidylate_kin"/>
    <property type="match status" value="1"/>
</dbReference>
<dbReference type="GO" id="GO:0005524">
    <property type="term" value="F:ATP binding"/>
    <property type="evidence" value="ECO:0007669"/>
    <property type="project" value="UniProtKB-UniRule"/>
</dbReference>
<evidence type="ECO:0000256" key="3">
    <source>
        <dbReference type="ARBA" id="ARBA00017144"/>
    </source>
</evidence>
<dbReference type="HAMAP" id="MF_00165">
    <property type="entry name" value="Thymidylate_kinase"/>
    <property type="match status" value="1"/>
</dbReference>
<protein>
    <recommendedName>
        <fullName evidence="3 12">Thymidylate kinase</fullName>
        <ecNumber evidence="2 12">2.7.4.9</ecNumber>
    </recommendedName>
    <alternativeName>
        <fullName evidence="9 12">dTMP kinase</fullName>
    </alternativeName>
</protein>
<dbReference type="CDD" id="cd01672">
    <property type="entry name" value="TMPK"/>
    <property type="match status" value="1"/>
</dbReference>
<organism evidence="14 15">
    <name type="scientific">Pseudoxanthomonas suwonensis</name>
    <dbReference type="NCBI Taxonomy" id="314722"/>
    <lineage>
        <taxon>Bacteria</taxon>
        <taxon>Pseudomonadati</taxon>
        <taxon>Pseudomonadota</taxon>
        <taxon>Gammaproteobacteria</taxon>
        <taxon>Lysobacterales</taxon>
        <taxon>Lysobacteraceae</taxon>
        <taxon>Pseudoxanthomonas</taxon>
    </lineage>
</organism>
<dbReference type="PANTHER" id="PTHR10344">
    <property type="entry name" value="THYMIDYLATE KINASE"/>
    <property type="match status" value="1"/>
</dbReference>
<name>A0A0E3YZ11_9GAMM</name>
<evidence type="ECO:0000256" key="1">
    <source>
        <dbReference type="ARBA" id="ARBA00009776"/>
    </source>
</evidence>
<dbReference type="GO" id="GO:0006227">
    <property type="term" value="P:dUDP biosynthetic process"/>
    <property type="evidence" value="ECO:0007669"/>
    <property type="project" value="TreeGrafter"/>
</dbReference>
<dbReference type="Proteomes" id="UP000033067">
    <property type="component" value="Chromosome"/>
</dbReference>
<dbReference type="FunFam" id="3.40.50.300:FF:000225">
    <property type="entry name" value="Thymidylate kinase"/>
    <property type="match status" value="1"/>
</dbReference>
<dbReference type="EMBL" id="CP011144">
    <property type="protein sequence ID" value="AKC85714.1"/>
    <property type="molecule type" value="Genomic_DNA"/>
</dbReference>
<evidence type="ECO:0000256" key="8">
    <source>
        <dbReference type="ARBA" id="ARBA00022840"/>
    </source>
</evidence>
<keyword evidence="6 12" id="KW-0547">Nucleotide-binding</keyword>
<evidence type="ECO:0000256" key="11">
    <source>
        <dbReference type="ARBA" id="ARBA00057735"/>
    </source>
</evidence>
<dbReference type="KEGG" id="psuw:WQ53_01960"/>
<dbReference type="GO" id="GO:0006233">
    <property type="term" value="P:dTDP biosynthetic process"/>
    <property type="evidence" value="ECO:0007669"/>
    <property type="project" value="InterPro"/>
</dbReference>
<dbReference type="NCBIfam" id="TIGR00041">
    <property type="entry name" value="DTMP_kinase"/>
    <property type="match status" value="1"/>
</dbReference>
<proteinExistence type="inferred from homology"/>
<comment type="catalytic activity">
    <reaction evidence="10 12">
        <text>dTMP + ATP = dTDP + ADP</text>
        <dbReference type="Rhea" id="RHEA:13517"/>
        <dbReference type="ChEBI" id="CHEBI:30616"/>
        <dbReference type="ChEBI" id="CHEBI:58369"/>
        <dbReference type="ChEBI" id="CHEBI:63528"/>
        <dbReference type="ChEBI" id="CHEBI:456216"/>
        <dbReference type="EC" id="2.7.4.9"/>
    </reaction>
</comment>
<dbReference type="Gene3D" id="3.40.50.300">
    <property type="entry name" value="P-loop containing nucleotide triphosphate hydrolases"/>
    <property type="match status" value="1"/>
</dbReference>
<evidence type="ECO:0000256" key="5">
    <source>
        <dbReference type="ARBA" id="ARBA00022727"/>
    </source>
</evidence>
<dbReference type="PROSITE" id="PS01331">
    <property type="entry name" value="THYMIDYLATE_KINASE"/>
    <property type="match status" value="1"/>
</dbReference>
<evidence type="ECO:0000256" key="10">
    <source>
        <dbReference type="ARBA" id="ARBA00048743"/>
    </source>
</evidence>
<dbReference type="OrthoDB" id="9774907at2"/>
<evidence type="ECO:0000256" key="4">
    <source>
        <dbReference type="ARBA" id="ARBA00022679"/>
    </source>
</evidence>
<evidence type="ECO:0000256" key="2">
    <source>
        <dbReference type="ARBA" id="ARBA00012980"/>
    </source>
</evidence>
<accession>A0A0E3YZ11</accession>
<dbReference type="PANTHER" id="PTHR10344:SF4">
    <property type="entry name" value="UMP-CMP KINASE 2, MITOCHONDRIAL"/>
    <property type="match status" value="1"/>
</dbReference>
<reference evidence="14 15" key="1">
    <citation type="journal article" date="2015" name="Genome Announc.">
        <title>Complete Genome Sequence of Pseudoxanthomonas suwonensis Strain J1, a Cellulose-Degrading Bacterium Isolated from Leaf- and Wood-Enriched Soil.</title>
        <authorList>
            <person name="Hou L."/>
            <person name="Jiang J."/>
            <person name="Xu Z."/>
            <person name="Zhou Y."/>
            <person name="Leung F.C."/>
        </authorList>
    </citation>
    <scope>NUCLEOTIDE SEQUENCE [LARGE SCALE GENOMIC DNA]</scope>
    <source>
        <strain evidence="14 15">J1</strain>
    </source>
</reference>
<dbReference type="GO" id="GO:0005829">
    <property type="term" value="C:cytosol"/>
    <property type="evidence" value="ECO:0007669"/>
    <property type="project" value="TreeGrafter"/>
</dbReference>
<evidence type="ECO:0000256" key="9">
    <source>
        <dbReference type="ARBA" id="ARBA00029962"/>
    </source>
</evidence>
<keyword evidence="8 12" id="KW-0067">ATP-binding</keyword>
<keyword evidence="4 12" id="KW-0808">Transferase</keyword>
<dbReference type="AlphaFoldDB" id="A0A0E3YZ11"/>
<dbReference type="RefSeq" id="WP_052629927.1">
    <property type="nucleotide sequence ID" value="NZ_CP011144.1"/>
</dbReference>
<evidence type="ECO:0000256" key="7">
    <source>
        <dbReference type="ARBA" id="ARBA00022777"/>
    </source>
</evidence>
<dbReference type="InterPro" id="IPR039430">
    <property type="entry name" value="Thymidylate_kin-like_dom"/>
</dbReference>
<dbReference type="InterPro" id="IPR018095">
    <property type="entry name" value="Thymidylate_kin_CS"/>
</dbReference>
<keyword evidence="15" id="KW-1185">Reference proteome</keyword>
<dbReference type="PATRIC" id="fig|314722.6.peg.416"/>
<feature type="binding site" evidence="12">
    <location>
        <begin position="16"/>
        <end position="23"/>
    </location>
    <ligand>
        <name>ATP</name>
        <dbReference type="ChEBI" id="CHEBI:30616"/>
    </ligand>
</feature>
<keyword evidence="5 12" id="KW-0545">Nucleotide biosynthesis</keyword>
<evidence type="ECO:0000313" key="15">
    <source>
        <dbReference type="Proteomes" id="UP000033067"/>
    </source>
</evidence>
<gene>
    <name evidence="12" type="primary">tmk</name>
    <name evidence="14" type="ORF">WQ53_01960</name>
</gene>
<dbReference type="InterPro" id="IPR018094">
    <property type="entry name" value="Thymidylate_kinase"/>
</dbReference>
<dbReference type="InterPro" id="IPR027417">
    <property type="entry name" value="P-loop_NTPase"/>
</dbReference>
<feature type="domain" description="Thymidylate kinase-like" evidence="13">
    <location>
        <begin position="14"/>
        <end position="209"/>
    </location>
</feature>
<dbReference type="GO" id="GO:0004798">
    <property type="term" value="F:dTMP kinase activity"/>
    <property type="evidence" value="ECO:0007669"/>
    <property type="project" value="UniProtKB-UniRule"/>
</dbReference>